<keyword evidence="1" id="KW-0805">Transcription regulation</keyword>
<reference evidence="6" key="1">
    <citation type="submission" date="2011-04" db="EMBL/GenBank/DDBJ databases">
        <title>The complete genome of Spirochaeta coccoides DSM 17374.</title>
        <authorList>
            <person name="Lucas S."/>
            <person name="Copeland A."/>
            <person name="Lapidus A."/>
            <person name="Bruce D."/>
            <person name="Goodwin L."/>
            <person name="Pitluck S."/>
            <person name="Peters L."/>
            <person name="Kyrpides N."/>
            <person name="Mavromatis K."/>
            <person name="Pagani I."/>
            <person name="Ivanova N."/>
            <person name="Ovchinnikova G."/>
            <person name="Lu M."/>
            <person name="Detter J.C."/>
            <person name="Tapia R."/>
            <person name="Han C."/>
            <person name="Land M."/>
            <person name="Hauser L."/>
            <person name="Markowitz V."/>
            <person name="Cheng J.-F."/>
            <person name="Hugenholtz P."/>
            <person name="Woyke T."/>
            <person name="Wu D."/>
            <person name="Spring S."/>
            <person name="Schroeder M."/>
            <person name="Brambilla E."/>
            <person name="Klenk H.-P."/>
            <person name="Eisen J.A."/>
        </authorList>
    </citation>
    <scope>NUCLEOTIDE SEQUENCE [LARGE SCALE GENOMIC DNA]</scope>
    <source>
        <strain evidence="6">ATCC BAA-1237 / DSM 17374 / SPN1</strain>
    </source>
</reference>
<dbReference type="EMBL" id="CP002659">
    <property type="protein sequence ID" value="AEC02860.1"/>
    <property type="molecule type" value="Genomic_DNA"/>
</dbReference>
<evidence type="ECO:0000313" key="5">
    <source>
        <dbReference type="EMBL" id="AEC02860.1"/>
    </source>
</evidence>
<name>F4GKH7_PARC1</name>
<dbReference type="SMART" id="SM00342">
    <property type="entry name" value="HTH_ARAC"/>
    <property type="match status" value="1"/>
</dbReference>
<dbReference type="InterPro" id="IPR020449">
    <property type="entry name" value="Tscrpt_reg_AraC-type_HTH"/>
</dbReference>
<organism evidence="5 6">
    <name type="scientific">Parasphaerochaeta coccoides (strain ATCC BAA-1237 / DSM 17374 / SPN1)</name>
    <name type="common">Sphaerochaeta coccoides</name>
    <dbReference type="NCBI Taxonomy" id="760011"/>
    <lineage>
        <taxon>Bacteria</taxon>
        <taxon>Pseudomonadati</taxon>
        <taxon>Spirochaetota</taxon>
        <taxon>Spirochaetia</taxon>
        <taxon>Spirochaetales</taxon>
        <taxon>Sphaerochaetaceae</taxon>
        <taxon>Parasphaerochaeta</taxon>
    </lineage>
</organism>
<dbReference type="InterPro" id="IPR018062">
    <property type="entry name" value="HTH_AraC-typ_CS"/>
</dbReference>
<dbReference type="Pfam" id="PF12833">
    <property type="entry name" value="HTH_18"/>
    <property type="match status" value="1"/>
</dbReference>
<dbReference type="InterPro" id="IPR018060">
    <property type="entry name" value="HTH_AraC"/>
</dbReference>
<dbReference type="SUPFAM" id="SSF46689">
    <property type="entry name" value="Homeodomain-like"/>
    <property type="match status" value="2"/>
</dbReference>
<dbReference type="OrthoDB" id="9791615at2"/>
<dbReference type="InterPro" id="IPR014710">
    <property type="entry name" value="RmlC-like_jellyroll"/>
</dbReference>
<dbReference type="KEGG" id="scc:Spico_1662"/>
<dbReference type="PROSITE" id="PS01124">
    <property type="entry name" value="HTH_ARAC_FAMILY_2"/>
    <property type="match status" value="1"/>
</dbReference>
<dbReference type="InterPro" id="IPR037923">
    <property type="entry name" value="HTH-like"/>
</dbReference>
<dbReference type="Proteomes" id="UP000007939">
    <property type="component" value="Chromosome"/>
</dbReference>
<dbReference type="Gene3D" id="1.10.10.60">
    <property type="entry name" value="Homeodomain-like"/>
    <property type="match status" value="2"/>
</dbReference>
<dbReference type="InterPro" id="IPR009057">
    <property type="entry name" value="Homeodomain-like_sf"/>
</dbReference>
<dbReference type="PANTHER" id="PTHR43280:SF28">
    <property type="entry name" value="HTH-TYPE TRANSCRIPTIONAL ACTIVATOR RHAS"/>
    <property type="match status" value="1"/>
</dbReference>
<evidence type="ECO:0000256" key="2">
    <source>
        <dbReference type="ARBA" id="ARBA00023125"/>
    </source>
</evidence>
<keyword evidence="6" id="KW-1185">Reference proteome</keyword>
<dbReference type="PANTHER" id="PTHR43280">
    <property type="entry name" value="ARAC-FAMILY TRANSCRIPTIONAL REGULATOR"/>
    <property type="match status" value="1"/>
</dbReference>
<evidence type="ECO:0000313" key="6">
    <source>
        <dbReference type="Proteomes" id="UP000007939"/>
    </source>
</evidence>
<dbReference type="Pfam" id="PF02311">
    <property type="entry name" value="AraC_binding"/>
    <property type="match status" value="1"/>
</dbReference>
<dbReference type="GO" id="GO:0003700">
    <property type="term" value="F:DNA-binding transcription factor activity"/>
    <property type="evidence" value="ECO:0007669"/>
    <property type="project" value="InterPro"/>
</dbReference>
<proteinExistence type="predicted"/>
<accession>F4GKH7</accession>
<feature type="domain" description="HTH araC/xylS-type" evidence="4">
    <location>
        <begin position="190"/>
        <end position="288"/>
    </location>
</feature>
<dbReference type="HOGENOM" id="CLU_000445_88_3_12"/>
<sequence>MKLMTLFAVDYLTDPALPFRIIKRNPEIPYSLHTHDFYELVVTVSGQGTHFWQGGEQKLSSGMVFVMHPGQAHGFRDVDNLILYNFISLPDALTEKFPDLSTMPSFQALFGLSRLYQQKPIPIPSFTLKPSELTEICGIAEKLLREMGFSGYGEGAKTLSLAYAGEMLVKLFRFHEQKLITENILIDDLAHVFSFMEAHADRQVSTDELVTVAHMSTSTLNRYFHRCTGMSPVQYHLKKRISKACYLIRSSNMSIGEISEKTGFSDANYFCRQFKKVMGISPLQHRRNP</sequence>
<dbReference type="PRINTS" id="PR00032">
    <property type="entry name" value="HTHARAC"/>
</dbReference>
<dbReference type="InterPro" id="IPR003313">
    <property type="entry name" value="AraC-bd"/>
</dbReference>
<keyword evidence="3" id="KW-0804">Transcription</keyword>
<evidence type="ECO:0000256" key="1">
    <source>
        <dbReference type="ARBA" id="ARBA00023015"/>
    </source>
</evidence>
<dbReference type="eggNOG" id="COG1917">
    <property type="taxonomic scope" value="Bacteria"/>
</dbReference>
<dbReference type="STRING" id="760011.Spico_1662"/>
<reference evidence="5 6" key="2">
    <citation type="journal article" date="2012" name="Stand. Genomic Sci.">
        <title>Complete genome sequence of the termite hindgut bacterium Spirochaeta coccoides type strain (SPN1(T)), reclassification in the genus Sphaerochaeta as Sphaerochaeta coccoides comb. nov. and emendations of the family Spirochaetaceae and the genus Sphaerochaeta.</title>
        <authorList>
            <person name="Abt B."/>
            <person name="Han C."/>
            <person name="Scheuner C."/>
            <person name="Lu M."/>
            <person name="Lapidus A."/>
            <person name="Nolan M."/>
            <person name="Lucas S."/>
            <person name="Hammon N."/>
            <person name="Deshpande S."/>
            <person name="Cheng J.F."/>
            <person name="Tapia R."/>
            <person name="Goodwin L.A."/>
            <person name="Pitluck S."/>
            <person name="Liolios K."/>
            <person name="Pagani I."/>
            <person name="Ivanova N."/>
            <person name="Mavromatis K."/>
            <person name="Mikhailova N."/>
            <person name="Huntemann M."/>
            <person name="Pati A."/>
            <person name="Chen A."/>
            <person name="Palaniappan K."/>
            <person name="Land M."/>
            <person name="Hauser L."/>
            <person name="Brambilla E.M."/>
            <person name="Rohde M."/>
            <person name="Spring S."/>
            <person name="Gronow S."/>
            <person name="Goker M."/>
            <person name="Woyke T."/>
            <person name="Bristow J."/>
            <person name="Eisen J.A."/>
            <person name="Markowitz V."/>
            <person name="Hugenholtz P."/>
            <person name="Kyrpides N.C."/>
            <person name="Klenk H.P."/>
            <person name="Detter J.C."/>
        </authorList>
    </citation>
    <scope>NUCLEOTIDE SEQUENCE [LARGE SCALE GENOMIC DNA]</scope>
    <source>
        <strain evidence="6">ATCC BAA-1237 / DSM 17374 / SPN1</strain>
    </source>
</reference>
<evidence type="ECO:0000259" key="4">
    <source>
        <dbReference type="PROSITE" id="PS01124"/>
    </source>
</evidence>
<dbReference type="eggNOG" id="COG2207">
    <property type="taxonomic scope" value="Bacteria"/>
</dbReference>
<dbReference type="GO" id="GO:0043565">
    <property type="term" value="F:sequence-specific DNA binding"/>
    <property type="evidence" value="ECO:0007669"/>
    <property type="project" value="InterPro"/>
</dbReference>
<dbReference type="AlphaFoldDB" id="F4GKH7"/>
<dbReference type="SUPFAM" id="SSF51215">
    <property type="entry name" value="Regulatory protein AraC"/>
    <property type="match status" value="1"/>
</dbReference>
<evidence type="ECO:0000256" key="3">
    <source>
        <dbReference type="ARBA" id="ARBA00023163"/>
    </source>
</evidence>
<dbReference type="PROSITE" id="PS00041">
    <property type="entry name" value="HTH_ARAC_FAMILY_1"/>
    <property type="match status" value="1"/>
</dbReference>
<keyword evidence="2" id="KW-0238">DNA-binding</keyword>
<dbReference type="Gene3D" id="2.60.120.10">
    <property type="entry name" value="Jelly Rolls"/>
    <property type="match status" value="1"/>
</dbReference>
<protein>
    <submittedName>
        <fullName evidence="5">Transcriptional regulator, AraC family</fullName>
    </submittedName>
</protein>
<gene>
    <name evidence="5" type="ordered locus">Spico_1662</name>
</gene>